<evidence type="ECO:0000313" key="3">
    <source>
        <dbReference type="Proteomes" id="UP000193450"/>
    </source>
</evidence>
<sequence length="253" mass="29791">MPNQQFFEWFFNSDLFFSAKGSSSDEIWGFYDYFKDEKSRLITSARRYKKLAKLLDWGSPKSIMKIGPSTGTFLHAANQAGHTVRGCDVSNNFAQYALDNYDITIDQGRFEKMNYAPEQYDALLLLNVVENVPNLNEFFEAIQQSIKIGGHFIVNHVEMKNNMIERFQKDKYFIYRPPICYAFEGDTLDKLMAKHGFQFKTKIRDVRYLHLEKITTLLRWKWALKLSKLLGISRLHFPIWAYPSWISVYTRVE</sequence>
<gene>
    <name evidence="2" type="ORF">BST96_06940</name>
</gene>
<reference evidence="2 3" key="1">
    <citation type="submission" date="2016-11" db="EMBL/GenBank/DDBJ databases">
        <title>Trade-off between light-utilization and light-protection in marine flavobacteria.</title>
        <authorList>
            <person name="Kumagai Y."/>
        </authorList>
    </citation>
    <scope>NUCLEOTIDE SEQUENCE [LARGE SCALE GENOMIC DNA]</scope>
    <source>
        <strain evidence="2 3">NBRC 107125</strain>
    </source>
</reference>
<dbReference type="KEGG" id="osg:BST96_06940"/>
<accession>A0A1X9N9L6</accession>
<dbReference type="STRING" id="716816.BST96_06940"/>
<dbReference type="Gene3D" id="3.40.50.150">
    <property type="entry name" value="Vaccinia Virus protein VP39"/>
    <property type="match status" value="1"/>
</dbReference>
<dbReference type="PANTHER" id="PTHR43861:SF6">
    <property type="entry name" value="METHYLTRANSFERASE TYPE 11"/>
    <property type="match status" value="1"/>
</dbReference>
<dbReference type="EMBL" id="CP019343">
    <property type="protein sequence ID" value="ARN73871.1"/>
    <property type="molecule type" value="Genomic_DNA"/>
</dbReference>
<proteinExistence type="predicted"/>
<name>A0A1X9N9L6_9GAMM</name>
<dbReference type="SUPFAM" id="SSF53335">
    <property type="entry name" value="S-adenosyl-L-methionine-dependent methyltransferases"/>
    <property type="match status" value="1"/>
</dbReference>
<evidence type="ECO:0000313" key="2">
    <source>
        <dbReference type="EMBL" id="ARN73871.1"/>
    </source>
</evidence>
<dbReference type="GO" id="GO:0008757">
    <property type="term" value="F:S-adenosylmethionine-dependent methyltransferase activity"/>
    <property type="evidence" value="ECO:0007669"/>
    <property type="project" value="InterPro"/>
</dbReference>
<dbReference type="InterPro" id="IPR029063">
    <property type="entry name" value="SAM-dependent_MTases_sf"/>
</dbReference>
<protein>
    <recommendedName>
        <fullName evidence="1">Methyltransferase type 11 domain-containing protein</fullName>
    </recommendedName>
</protein>
<dbReference type="AlphaFoldDB" id="A0A1X9N9L6"/>
<organism evidence="2 3">
    <name type="scientific">Oceanicoccus sagamiensis</name>
    <dbReference type="NCBI Taxonomy" id="716816"/>
    <lineage>
        <taxon>Bacteria</taxon>
        <taxon>Pseudomonadati</taxon>
        <taxon>Pseudomonadota</taxon>
        <taxon>Gammaproteobacteria</taxon>
        <taxon>Cellvibrionales</taxon>
        <taxon>Spongiibacteraceae</taxon>
        <taxon>Oceanicoccus</taxon>
    </lineage>
</organism>
<evidence type="ECO:0000259" key="1">
    <source>
        <dbReference type="Pfam" id="PF08241"/>
    </source>
</evidence>
<dbReference type="Pfam" id="PF08241">
    <property type="entry name" value="Methyltransf_11"/>
    <property type="match status" value="1"/>
</dbReference>
<keyword evidence="3" id="KW-1185">Reference proteome</keyword>
<dbReference type="PANTHER" id="PTHR43861">
    <property type="entry name" value="TRANS-ACONITATE 2-METHYLTRANSFERASE-RELATED"/>
    <property type="match status" value="1"/>
</dbReference>
<dbReference type="InterPro" id="IPR013216">
    <property type="entry name" value="Methyltransf_11"/>
</dbReference>
<dbReference type="Proteomes" id="UP000193450">
    <property type="component" value="Chromosome"/>
</dbReference>
<feature type="domain" description="Methyltransferase type 11" evidence="1">
    <location>
        <begin position="65"/>
        <end position="154"/>
    </location>
</feature>